<feature type="compositionally biased region" description="Polar residues" evidence="2">
    <location>
        <begin position="3251"/>
        <end position="3281"/>
    </location>
</feature>
<feature type="region of interest" description="Disordered" evidence="2">
    <location>
        <begin position="1741"/>
        <end position="1830"/>
    </location>
</feature>
<dbReference type="Gene3D" id="3.40.50.150">
    <property type="entry name" value="Vaccinia Virus protein VP39"/>
    <property type="match status" value="1"/>
</dbReference>
<keyword evidence="3" id="KW-0347">Helicase</keyword>
<dbReference type="GO" id="GO:0008168">
    <property type="term" value="F:methyltransferase activity"/>
    <property type="evidence" value="ECO:0007669"/>
    <property type="project" value="InterPro"/>
</dbReference>
<organism evidence="3 4">
    <name type="scientific">Leptolyngbya boryana NIES-2135</name>
    <dbReference type="NCBI Taxonomy" id="1973484"/>
    <lineage>
        <taxon>Bacteria</taxon>
        <taxon>Bacillati</taxon>
        <taxon>Cyanobacteriota</taxon>
        <taxon>Cyanophyceae</taxon>
        <taxon>Leptolyngbyales</taxon>
        <taxon>Leptolyngbyaceae</taxon>
        <taxon>Leptolyngbya group</taxon>
        <taxon>Leptolyngbya</taxon>
    </lineage>
</organism>
<dbReference type="InterPro" id="IPR002052">
    <property type="entry name" value="DNA_methylase_N6_adenine_CS"/>
</dbReference>
<keyword evidence="4" id="KW-1185">Reference proteome</keyword>
<sequence length="3499" mass="389079">MVALQSQYAPRSRGTGIDTVTPTNMTTALALSLDRVEQVTGLNVDTYVATKLGIDRETLHDRYAAEQIDTLAITYLNLERGKVTLIGNDTGTGKGRIVCGLIQSVIAPIALPDVSQLSESEKEQAIAQIIETAQTASQNQQIAVFLTAKPELYVDMLGRDMVDTGIKDRIRPFFTNAGLDLELKAPDGQTLGFIRTGGSAERSREMRRLINEFHKTGKIGDYNVVFTTYDQLKEKGSIRRQFIEAIAPAATFILDECDLGGGASGPQPELNASQKRQQAAGGDIRSTSGFLTEVVLPNSRNYALLSATAFKDPYVLARLLYPKSEIQQTGLSAEALASTLVRQGTPAQQDFTSKLAMAGELVRLEKSMEGVEFTNTLVTVNLTKFQQSIEVMRLIVEFDRAKRLAIHTLEEAAYVRAERVKAVDASAGEASVTSTLFSSTAYNFAQQLLFALSSESIANKAISEIEAGRKPIVGFYNTMQSALEFYLDAQYDEIFEAIKADYREQHFDLIRVEHPDVAPDIWEEIFQSQYLGAIVAAAKSEYQAWIATNPEIGLNVGDLLLRQLEKCRWVTIGDAYGEKSRYRMTDDELGVGAIEIVNQIQRRVEALDWSGIPISPIDDILHRIAQRGYSIAEMSGRSLGLDYSSGTPRLKTVNASDVQVRTDAKAAFNNGTSDALITNITTGWSAHASRTFQDQRQRVLIVGQAHPDVNKFVQFLGRANRTGQLNPAKHSPDQIESGRPTWGRVTERYDIPGAFGLPRSELIIAEGIPYVQRIVSEINRKMDSLNANTTGNRQSAQSFDGPSFSNSAGDTVAAQLLKDDDELNQALDYPLVNSETNDGAAKKVTGRAIFLPLEEQGRLFATLTERFNAYITQQEALGESPLEQKTLNLEARTQERLELIEAQSTSHLFGGAVTVERMLIKALRKPYSSEQIRDEIRSRLNLDDMPVQPDDFAAGSALREAAGEQVATRLDDADERVTQQLQDYEQKLDQLAQRLLPKAGLLRDRTQLDSDIKALSEQKDEPVDKAVNQEIKQKQAELKKVESKLKKLEKIEQDQATLRSRKQDIETRWKSVRALISDYSPGQSVSIRTSNGAMLGIMLDCQRNEGVKSPVAGSAWKLTIAVVDSSRELTLTIGDVLPPSGRITLQPMDFGLRADPNTGDIELLPVPALFDRAQSETHELREMLTGNLLNAKNGGKYVSFTTAQGVVRQGILLPRESNVEKELASAPIVVANFAQARQLISEGAVLRTPDNLTLQKTSRIMDDNTRRAGVEVAVSASRRGGGHYYTDVELLKCTLNREGKPGFAKHSDKMKAFVPDENLEAFVKLLSQTGTPLQVTQSAFKERAREVTGQELKTFAAISNDDLGMAEFQIPVEQIRAEIEQHRLKNSTLIAESIDEIDDERSDIDVLIDAYQQHFANGSQFQDIRQARQFGIEQLEQLGRSTNFLDRTIEECIESGIVQQAKQLAEAHRANPLAAFDALVELYERQPNLSARTSDSILLQQYSTPVPLGLLVQELAQIQIAQTVWEPTAGNGALLTATTRSTQVLANEIDSSRAERLRSQGYEVTERDATEFRLPTQVDVVVANPPFGKSDDHTGSPKQWEVDLGNNPAPGTRAYPTTQMDHAIAFKSLSAMNDQGRAVLVLGAPMDQKVGRNPSKAYNGSDKRAFFFTLYNNYNVTQHFTVSGDLYGKQGTSFPVDVVVIEGRGKSALPLPAAQNPPVYREWAQLRAVLAKALERNGTIAAPQVTRSSERPQATRSANIESEIAPSDITAPEQESEQLDNLESNPGEENEAATSSPRRSSRSQPNNPTSIDLPVPTVSESTAIEPPESLQIPREQLSLLEKQATRFLYDSGIAEAILEGDQFELGVDHETYQPLAIQCQENRLSFTRCREIDGDFILDSEAVFQIEPTGHLRFVEVASPLPTGQVVRSPDRAFAMSLIRALYDGGFVEATQAAYERSRPEAIALRLANSIRSLLGRDINTVLSRQVEIDGLDYVFESGRMLVPGSRRFYDFISVIDISESLARPVFSVEDMDNQPSATVFDQTHLRRLRAEIESEDFVVFLPGEPNARSMAIEELVDNSAVLGANRLNELSIVSEAVIQSAETASAGEREIAAKAHQQVPVIAFEQTPQQVALDRLYRFLAGDDSNAVLPLTEELTELEQQLAAAWREDCADVVKSVADKDAFLDFNPAALPYSPEVEPILDRIERLIETLDWSPPKPWATAQGIRGSDIARQVARLIYTADRNQVFSQSFDRLREFMLNDPVLGMQSSVLAGAPDLETAQAVFEQRFDQILSDWLRENPDQNQRYHRHLLLPTEQAAVRQQLREAWQNSIGITSSAPLTESANTNDAISERVQPATTLAELQNRYPSYTFDQNRSRLDRYSDITLFVYDPDGALAAHVNVSQFGNVAYANAQQQIERHEILRATEPFPALRAEFPALRFEQRLSTVGIVIDAFSKETRERVTIGRLTDKDNNPTPHQLAEFIEKLRNLGYSTGVKQDATVTDPVAEVTSIVLEDNILEALRKIEILPFPLNHYLEEKIATPDAIVLIQNPALGCYECFGEIATSVARLTGGQIRTMEVEDLEVPFSRFPKSRLDQVVQQLQFQQEVVVAHGKHDRDIFPIVLLAPEEMPLLSVDQPTLRYEGGIVVFNREEIAAIAETFAQQHQYSRAELRDNLSRIVSTALPAQQIEAAVTALLDDDCRGTQFSQSSLNISTPSAEQQEWEAFVQANTKTYGRGEKTALERFTQIQTRIKQTLTLPDTLDRKTVKLSLQALKEAVATNQGQQVLRNLTTDENAHVDGSTLALRLVQEASEIRRSYVEAKINAIEPLLQDLQARYSEYRFHRSNWAKTEGEVYPYINICDTADQRVASIYFVEATPKSIENAEAKLQEHRATVVQSTPQRECDKVPAAAIDQIRHHLNQLAEIVTRIDAAQQNDQQINANGRYEFEAVGGQQREQIDRTIAIATAAFDQFRNLAPTRNIDADRVFAELGGIPTVPALSELSQAWAQQHSHAHEIPLEHQTLTPGYATIETTWGVLTATVTPRNDDFLQVEVIGSTANWHEYPSEVYIGYVSVDEWSEMDKNLSNLSAFAQFVIEDRHTQFLHQLDQERDRIQSNLERWLNGQPEIELESVLASDQAREALIDRFQSIYPERDRVDLTVEFRRLAILSILAPDRLVEFMQSASLSTASDLEPQTTLFTSVENSSEAAQPDEQQLTLLSLDQWAMTDQFTDWDDPATLPTPVNEETTLAQNSEIQSSVLSPANLKEGTNPTEETGPQGTGRSSEELHSATQNTVEIDRQITLPDVTEPKVQSTLSPATQTVLASQVAIETISAINPEAANQLAPMLQAHDSSPTLEQMRQWWRQALEIGRPPEHLQKIKEVGIAVKTGTGQATTEDLSQMQRDQQKWQQVKTLVDQAHRFLDQIGKDEFQKDNYRIQRSGNQLTITDIKEGRGDIVRVDGETLRSKVMKKDVERFATVDKLVQKLHRTTASAAISEHSS</sequence>
<keyword evidence="3" id="KW-0614">Plasmid</keyword>
<accession>A0A1Z4JRN4</accession>
<dbReference type="GO" id="GO:0004386">
    <property type="term" value="F:helicase activity"/>
    <property type="evidence" value="ECO:0007669"/>
    <property type="project" value="UniProtKB-KW"/>
</dbReference>
<keyword evidence="1" id="KW-0175">Coiled coil</keyword>
<reference evidence="3 4" key="1">
    <citation type="submission" date="2017-06" db="EMBL/GenBank/DDBJ databases">
        <title>Genome sequencing of cyanobaciteial culture collection at National Institute for Environmental Studies (NIES).</title>
        <authorList>
            <person name="Hirose Y."/>
            <person name="Shimura Y."/>
            <person name="Fujisawa T."/>
            <person name="Nakamura Y."/>
            <person name="Kawachi M."/>
        </authorList>
    </citation>
    <scope>NUCLEOTIDE SEQUENCE [LARGE SCALE GENOMIC DNA]</scope>
    <source>
        <strain evidence="3 4">NIES-2135</strain>
        <plasmid evidence="4">Plasmid Plasmid1 dna</plasmid>
    </source>
</reference>
<dbReference type="Proteomes" id="UP000217895">
    <property type="component" value="Plasmid Plasmid1 dna"/>
</dbReference>
<dbReference type="PROSITE" id="PS00092">
    <property type="entry name" value="N6_MTASE"/>
    <property type="match status" value="1"/>
</dbReference>
<geneLocation type="plasmid" evidence="3">
    <name>plasmid1</name>
</geneLocation>
<protein>
    <submittedName>
        <fullName evidence="3">Helicase domain protein</fullName>
    </submittedName>
</protein>
<dbReference type="GO" id="GO:0003676">
    <property type="term" value="F:nucleic acid binding"/>
    <property type="evidence" value="ECO:0007669"/>
    <property type="project" value="InterPro"/>
</dbReference>
<keyword evidence="3" id="KW-0547">Nucleotide-binding</keyword>
<feature type="region of interest" description="Disordered" evidence="2">
    <location>
        <begin position="3251"/>
        <end position="3289"/>
    </location>
</feature>
<dbReference type="PANTHER" id="PTHR34491">
    <property type="entry name" value="A-TYPE INCLUSION PROTEIN, PUTATIVE-RELATED"/>
    <property type="match status" value="1"/>
</dbReference>
<evidence type="ECO:0000256" key="2">
    <source>
        <dbReference type="SAM" id="MobiDB-lite"/>
    </source>
</evidence>
<feature type="coiled-coil region" evidence="1">
    <location>
        <begin position="967"/>
        <end position="994"/>
    </location>
</feature>
<gene>
    <name evidence="3" type="ORF">NIES2135_62100</name>
</gene>
<dbReference type="GO" id="GO:0032259">
    <property type="term" value="P:methylation"/>
    <property type="evidence" value="ECO:0007669"/>
    <property type="project" value="InterPro"/>
</dbReference>
<dbReference type="InterPro" id="IPR029063">
    <property type="entry name" value="SAM-dependent_MTases_sf"/>
</dbReference>
<keyword evidence="3" id="KW-0067">ATP-binding</keyword>
<keyword evidence="3" id="KW-0378">Hydrolase</keyword>
<evidence type="ECO:0000256" key="1">
    <source>
        <dbReference type="SAM" id="Coils"/>
    </source>
</evidence>
<feature type="coiled-coil region" evidence="1">
    <location>
        <begin position="1024"/>
        <end position="1068"/>
    </location>
</feature>
<feature type="region of interest" description="Disordered" evidence="2">
    <location>
        <begin position="786"/>
        <end position="805"/>
    </location>
</feature>
<evidence type="ECO:0000313" key="3">
    <source>
        <dbReference type="EMBL" id="BAY59333.1"/>
    </source>
</evidence>
<proteinExistence type="predicted"/>
<name>A0A1Z4JRN4_LEPBY</name>
<feature type="region of interest" description="Disordered" evidence="2">
    <location>
        <begin position="1"/>
        <end position="20"/>
    </location>
</feature>
<dbReference type="EMBL" id="AP018204">
    <property type="protein sequence ID" value="BAY59333.1"/>
    <property type="molecule type" value="Genomic_DNA"/>
</dbReference>
<feature type="compositionally biased region" description="Polar residues" evidence="2">
    <location>
        <begin position="1745"/>
        <end position="1760"/>
    </location>
</feature>
<dbReference type="PANTHER" id="PTHR34491:SF156">
    <property type="entry name" value="KINESIN MOTOR DOMAIN-CONTAINING PROTEIN"/>
    <property type="match status" value="1"/>
</dbReference>
<evidence type="ECO:0000313" key="4">
    <source>
        <dbReference type="Proteomes" id="UP000217895"/>
    </source>
</evidence>
<feature type="compositionally biased region" description="Low complexity" evidence="2">
    <location>
        <begin position="1794"/>
        <end position="1810"/>
    </location>
</feature>
<dbReference type="SUPFAM" id="SSF53335">
    <property type="entry name" value="S-adenosyl-L-methionine-dependent methyltransferases"/>
    <property type="match status" value="1"/>
</dbReference>
<feature type="compositionally biased region" description="Acidic residues" evidence="2">
    <location>
        <begin position="1774"/>
        <end position="1791"/>
    </location>
</feature>